<feature type="compositionally biased region" description="Acidic residues" evidence="1">
    <location>
        <begin position="226"/>
        <end position="248"/>
    </location>
</feature>
<gene>
    <name evidence="2" type="ORF">Esi_0193_0065</name>
</gene>
<evidence type="ECO:0000313" key="3">
    <source>
        <dbReference type="Proteomes" id="UP000002630"/>
    </source>
</evidence>
<dbReference type="Proteomes" id="UP000002630">
    <property type="component" value="Unassembled WGS sequence"/>
</dbReference>
<sequence>MAMIPLCVFRRGSSQRPSVQYPSPDDNDVDGMVDLSGLSFVERQEEWLRRKQTALRAKTHEVERAAKNAATFNPNLAISQSSLRPAQVSAVEMKLEQMANEAERHARRSSFSQSIQEAKRRAEREALPPPTITAGGRRRSRMKRRGSTDEDVAHARRATAPSGVFQARDDAIGLLNPAGDGQSDDGLDESGSNSNHDRSMGGVGEGPGVDGEEAGDGAIDSNLEGGENEGEEKEEEKEAAAAEEEEDREPPFEKGSFFFKVDDKDKGHYRVRDVSCFLLTSMYKRKDRVTRTPGVSLLVGKLEDPPHEEKVISALFDTDRFTERAAAQWWEDNGHRFEDARSLAAKKELDDDRKRTMERNIEVLRRASAPARAALNAKKAISILSATAPASLENTAAAVVPYQPAIEA</sequence>
<feature type="compositionally biased region" description="Basic and acidic residues" evidence="1">
    <location>
        <begin position="117"/>
        <end position="126"/>
    </location>
</feature>
<feature type="region of interest" description="Disordered" evidence="1">
    <location>
        <begin position="102"/>
        <end position="255"/>
    </location>
</feature>
<keyword evidence="3" id="KW-1185">Reference proteome</keyword>
<accession>D7FPL4</accession>
<dbReference type="EMBL" id="FN649760">
    <property type="protein sequence ID" value="CBJ30471.1"/>
    <property type="molecule type" value="Genomic_DNA"/>
</dbReference>
<feature type="compositionally biased region" description="Basic residues" evidence="1">
    <location>
        <begin position="136"/>
        <end position="145"/>
    </location>
</feature>
<dbReference type="InParanoid" id="D7FPL4"/>
<dbReference type="AlphaFoldDB" id="D7FPL4"/>
<evidence type="ECO:0000313" key="2">
    <source>
        <dbReference type="EMBL" id="CBJ30471.1"/>
    </source>
</evidence>
<evidence type="ECO:0000256" key="1">
    <source>
        <dbReference type="SAM" id="MobiDB-lite"/>
    </source>
</evidence>
<name>D7FPL4_ECTSI</name>
<organism evidence="2 3">
    <name type="scientific">Ectocarpus siliculosus</name>
    <name type="common">Brown alga</name>
    <name type="synonym">Conferva siliculosa</name>
    <dbReference type="NCBI Taxonomy" id="2880"/>
    <lineage>
        <taxon>Eukaryota</taxon>
        <taxon>Sar</taxon>
        <taxon>Stramenopiles</taxon>
        <taxon>Ochrophyta</taxon>
        <taxon>PX clade</taxon>
        <taxon>Phaeophyceae</taxon>
        <taxon>Ectocarpales</taxon>
        <taxon>Ectocarpaceae</taxon>
        <taxon>Ectocarpus</taxon>
    </lineage>
</organism>
<dbReference type="OrthoDB" id="201018at2759"/>
<protein>
    <submittedName>
        <fullName evidence="2">Uncharacterized protein</fullName>
    </submittedName>
</protein>
<dbReference type="eggNOG" id="ENOG502RYR1">
    <property type="taxonomic scope" value="Eukaryota"/>
</dbReference>
<proteinExistence type="predicted"/>
<reference evidence="2 3" key="1">
    <citation type="journal article" date="2010" name="Nature">
        <title>The Ectocarpus genome and the independent evolution of multicellularity in brown algae.</title>
        <authorList>
            <person name="Cock J.M."/>
            <person name="Sterck L."/>
            <person name="Rouze P."/>
            <person name="Scornet D."/>
            <person name="Allen A.E."/>
            <person name="Amoutzias G."/>
            <person name="Anthouard V."/>
            <person name="Artiguenave F."/>
            <person name="Aury J.M."/>
            <person name="Badger J.H."/>
            <person name="Beszteri B."/>
            <person name="Billiau K."/>
            <person name="Bonnet E."/>
            <person name="Bothwell J.H."/>
            <person name="Bowler C."/>
            <person name="Boyen C."/>
            <person name="Brownlee C."/>
            <person name="Carrano C.J."/>
            <person name="Charrier B."/>
            <person name="Cho G.Y."/>
            <person name="Coelho S.M."/>
            <person name="Collen J."/>
            <person name="Corre E."/>
            <person name="Da Silva C."/>
            <person name="Delage L."/>
            <person name="Delaroque N."/>
            <person name="Dittami S.M."/>
            <person name="Doulbeau S."/>
            <person name="Elias M."/>
            <person name="Farnham G."/>
            <person name="Gachon C.M."/>
            <person name="Gschloessl B."/>
            <person name="Heesch S."/>
            <person name="Jabbari K."/>
            <person name="Jubin C."/>
            <person name="Kawai H."/>
            <person name="Kimura K."/>
            <person name="Kloareg B."/>
            <person name="Kupper F.C."/>
            <person name="Lang D."/>
            <person name="Le Bail A."/>
            <person name="Leblanc C."/>
            <person name="Lerouge P."/>
            <person name="Lohr M."/>
            <person name="Lopez P.J."/>
            <person name="Martens C."/>
            <person name="Maumus F."/>
            <person name="Michel G."/>
            <person name="Miranda-Saavedra D."/>
            <person name="Morales J."/>
            <person name="Moreau H."/>
            <person name="Motomura T."/>
            <person name="Nagasato C."/>
            <person name="Napoli C.A."/>
            <person name="Nelson D.R."/>
            <person name="Nyvall-Collen P."/>
            <person name="Peters A.F."/>
            <person name="Pommier C."/>
            <person name="Potin P."/>
            <person name="Poulain J."/>
            <person name="Quesneville H."/>
            <person name="Read B."/>
            <person name="Rensing S.A."/>
            <person name="Ritter A."/>
            <person name="Rousvoal S."/>
            <person name="Samanta M."/>
            <person name="Samson G."/>
            <person name="Schroeder D.C."/>
            <person name="Segurens B."/>
            <person name="Strittmatter M."/>
            <person name="Tonon T."/>
            <person name="Tregear J.W."/>
            <person name="Valentin K."/>
            <person name="von Dassow P."/>
            <person name="Yamagishi T."/>
            <person name="Van de Peer Y."/>
            <person name="Wincker P."/>
        </authorList>
    </citation>
    <scope>NUCLEOTIDE SEQUENCE [LARGE SCALE GENOMIC DNA]</scope>
    <source>
        <strain evidence="3">Ec32 / CCAP1310/4</strain>
    </source>
</reference>